<dbReference type="Pfam" id="PF00071">
    <property type="entry name" value="Ras"/>
    <property type="match status" value="1"/>
</dbReference>
<dbReference type="GO" id="GO:0005525">
    <property type="term" value="F:GTP binding"/>
    <property type="evidence" value="ECO:0007669"/>
    <property type="project" value="UniProtKB-KW"/>
</dbReference>
<accession>A0AAU9JM99</accession>
<comment type="caution">
    <text evidence="3">The sequence shown here is derived from an EMBL/GenBank/DDBJ whole genome shotgun (WGS) entry which is preliminary data.</text>
</comment>
<dbReference type="AlphaFoldDB" id="A0AAU9JM99"/>
<dbReference type="PROSITE" id="PS51419">
    <property type="entry name" value="RAB"/>
    <property type="match status" value="1"/>
</dbReference>
<organism evidence="3 4">
    <name type="scientific">Blepharisma stoltei</name>
    <dbReference type="NCBI Taxonomy" id="1481888"/>
    <lineage>
        <taxon>Eukaryota</taxon>
        <taxon>Sar</taxon>
        <taxon>Alveolata</taxon>
        <taxon>Ciliophora</taxon>
        <taxon>Postciliodesmatophora</taxon>
        <taxon>Heterotrichea</taxon>
        <taxon>Heterotrichida</taxon>
        <taxon>Blepharismidae</taxon>
        <taxon>Blepharisma</taxon>
    </lineage>
</organism>
<dbReference type="SMART" id="SM00175">
    <property type="entry name" value="RAB"/>
    <property type="match status" value="1"/>
</dbReference>
<dbReference type="SMART" id="SM00173">
    <property type="entry name" value="RAS"/>
    <property type="match status" value="1"/>
</dbReference>
<proteinExistence type="predicted"/>
<evidence type="ECO:0000313" key="3">
    <source>
        <dbReference type="EMBL" id="CAG9326735.1"/>
    </source>
</evidence>
<evidence type="ECO:0000256" key="1">
    <source>
        <dbReference type="ARBA" id="ARBA00022741"/>
    </source>
</evidence>
<keyword evidence="2" id="KW-0342">GTP-binding</keyword>
<gene>
    <name evidence="3" type="ORF">BSTOLATCC_MIC42002</name>
</gene>
<dbReference type="CDD" id="cd00154">
    <property type="entry name" value="Rab"/>
    <property type="match status" value="1"/>
</dbReference>
<dbReference type="InterPro" id="IPR001806">
    <property type="entry name" value="Small_GTPase"/>
</dbReference>
<dbReference type="SUPFAM" id="SSF52540">
    <property type="entry name" value="P-loop containing nucleoside triphosphate hydrolases"/>
    <property type="match status" value="1"/>
</dbReference>
<dbReference type="InterPro" id="IPR027417">
    <property type="entry name" value="P-loop_NTPase"/>
</dbReference>
<keyword evidence="4" id="KW-1185">Reference proteome</keyword>
<dbReference type="PROSITE" id="PS51421">
    <property type="entry name" value="RAS"/>
    <property type="match status" value="1"/>
</dbReference>
<dbReference type="NCBIfam" id="TIGR00231">
    <property type="entry name" value="small_GTP"/>
    <property type="match status" value="1"/>
</dbReference>
<dbReference type="Gene3D" id="3.40.50.300">
    <property type="entry name" value="P-loop containing nucleotide triphosphate hydrolases"/>
    <property type="match status" value="1"/>
</dbReference>
<dbReference type="SMART" id="SM00174">
    <property type="entry name" value="RHO"/>
    <property type="match status" value="1"/>
</dbReference>
<dbReference type="GO" id="GO:0003924">
    <property type="term" value="F:GTPase activity"/>
    <property type="evidence" value="ECO:0007669"/>
    <property type="project" value="InterPro"/>
</dbReference>
<dbReference type="EMBL" id="CAJZBQ010000041">
    <property type="protein sequence ID" value="CAG9326735.1"/>
    <property type="molecule type" value="Genomic_DNA"/>
</dbReference>
<sequence>MRFAENCFSHNYISTIGVECKSRTIELGDKRVRIQLWDTAGQERYRTITSNFYRGSHGIAVAYDVTDRNSFNMVTSWLAEIAKNSSDNSITVIIANKIDMINHRQVTEEEGRNLAESHKLHYFETSAKDGSGVAEAFRFMASKIVASMEIKPDYIKRSKESFMIKRMEKEPAKKEKCC</sequence>
<dbReference type="FunFam" id="3.40.50.300:FF:001329">
    <property type="entry name" value="Small GTP-binding protein, putative"/>
    <property type="match status" value="1"/>
</dbReference>
<reference evidence="3" key="1">
    <citation type="submission" date="2021-09" db="EMBL/GenBank/DDBJ databases">
        <authorList>
            <consortium name="AG Swart"/>
            <person name="Singh M."/>
            <person name="Singh A."/>
            <person name="Seah K."/>
            <person name="Emmerich C."/>
        </authorList>
    </citation>
    <scope>NUCLEOTIDE SEQUENCE</scope>
    <source>
        <strain evidence="3">ATCC30299</strain>
    </source>
</reference>
<dbReference type="Proteomes" id="UP001162131">
    <property type="component" value="Unassembled WGS sequence"/>
</dbReference>
<name>A0AAU9JM99_9CILI</name>
<dbReference type="PRINTS" id="PR00449">
    <property type="entry name" value="RASTRNSFRMNG"/>
</dbReference>
<protein>
    <submittedName>
        <fullName evidence="3">Uncharacterized protein</fullName>
    </submittedName>
</protein>
<evidence type="ECO:0000256" key="2">
    <source>
        <dbReference type="ARBA" id="ARBA00023134"/>
    </source>
</evidence>
<dbReference type="PROSITE" id="PS51420">
    <property type="entry name" value="RHO"/>
    <property type="match status" value="1"/>
</dbReference>
<dbReference type="PANTHER" id="PTHR47977">
    <property type="entry name" value="RAS-RELATED PROTEIN RAB"/>
    <property type="match status" value="1"/>
</dbReference>
<dbReference type="InterPro" id="IPR005225">
    <property type="entry name" value="Small_GTP-bd"/>
</dbReference>
<dbReference type="InterPro" id="IPR050227">
    <property type="entry name" value="Rab"/>
</dbReference>
<evidence type="ECO:0000313" key="4">
    <source>
        <dbReference type="Proteomes" id="UP001162131"/>
    </source>
</evidence>
<keyword evidence="1" id="KW-0547">Nucleotide-binding</keyword>